<dbReference type="EMBL" id="RQGG01000032">
    <property type="protein sequence ID" value="TGL51747.1"/>
    <property type="molecule type" value="Genomic_DNA"/>
</dbReference>
<dbReference type="AlphaFoldDB" id="A0A4R9JP13"/>
<proteinExistence type="predicted"/>
<dbReference type="InterPro" id="IPR000566">
    <property type="entry name" value="Lipocln_cytosolic_FA-bd_dom"/>
</dbReference>
<organism evidence="2 3">
    <name type="scientific">Leptospira kemamanensis</name>
    <dbReference type="NCBI Taxonomy" id="2484942"/>
    <lineage>
        <taxon>Bacteria</taxon>
        <taxon>Pseudomonadati</taxon>
        <taxon>Spirochaetota</taxon>
        <taxon>Spirochaetia</taxon>
        <taxon>Leptospirales</taxon>
        <taxon>Leptospiraceae</taxon>
        <taxon>Leptospira</taxon>
    </lineage>
</organism>
<evidence type="ECO:0000259" key="1">
    <source>
        <dbReference type="Pfam" id="PF08212"/>
    </source>
</evidence>
<protein>
    <recommendedName>
        <fullName evidence="1">Lipocalin/cytosolic fatty-acid binding domain-containing protein</fullName>
    </recommendedName>
</protein>
<evidence type="ECO:0000313" key="3">
    <source>
        <dbReference type="Proteomes" id="UP000297609"/>
    </source>
</evidence>
<dbReference type="OrthoDB" id="9793905at2"/>
<dbReference type="Proteomes" id="UP000297609">
    <property type="component" value="Unassembled WGS sequence"/>
</dbReference>
<dbReference type="Gene3D" id="2.40.128.20">
    <property type="match status" value="1"/>
</dbReference>
<dbReference type="Pfam" id="PF08212">
    <property type="entry name" value="Lipocalin_2"/>
    <property type="match status" value="1"/>
</dbReference>
<gene>
    <name evidence="2" type="ORF">EHQ59_11320</name>
</gene>
<evidence type="ECO:0000313" key="2">
    <source>
        <dbReference type="EMBL" id="TGL51747.1"/>
    </source>
</evidence>
<sequence length="63" mass="7127">MKIVELDKINYSYALVCGPDRSYLCIMARTPKISKKITESLMAKASSLGFDTSKLIFVEHSRK</sequence>
<dbReference type="SUPFAM" id="SSF50814">
    <property type="entry name" value="Lipocalins"/>
    <property type="match status" value="1"/>
</dbReference>
<feature type="domain" description="Lipocalin/cytosolic fatty-acid binding" evidence="1">
    <location>
        <begin position="3"/>
        <end position="59"/>
    </location>
</feature>
<comment type="caution">
    <text evidence="2">The sequence shown here is derived from an EMBL/GenBank/DDBJ whole genome shotgun (WGS) entry which is preliminary data.</text>
</comment>
<dbReference type="RefSeq" id="WP_135620015.1">
    <property type="nucleotide sequence ID" value="NZ_RQGG01000032.1"/>
</dbReference>
<accession>A0A4R9JP13</accession>
<reference evidence="2" key="1">
    <citation type="journal article" date="2019" name="PLoS Negl. Trop. Dis.">
        <title>Revisiting the worldwide diversity of Leptospira species in the environment.</title>
        <authorList>
            <person name="Vincent A.T."/>
            <person name="Schiettekatte O."/>
            <person name="Bourhy P."/>
            <person name="Veyrier F.J."/>
            <person name="Picardeau M."/>
        </authorList>
    </citation>
    <scope>NUCLEOTIDE SEQUENCE [LARGE SCALE GENOMIC DNA]</scope>
    <source>
        <strain evidence="2">201702454</strain>
    </source>
</reference>
<name>A0A4R9JP13_9LEPT</name>
<keyword evidence="3" id="KW-1185">Reference proteome</keyword>
<dbReference type="InterPro" id="IPR012674">
    <property type="entry name" value="Calycin"/>
</dbReference>